<name>A0A482IMK2_9BURK</name>
<reference evidence="2 3" key="1">
    <citation type="submission" date="2019-03" db="EMBL/GenBank/DDBJ databases">
        <title>Comparative insights into the high quality Complete genome sequence of highly metal resistant Cupriavidus metallidurans strain BS1 isolated from a gold-copper mine.</title>
        <authorList>
            <person name="Mazhar H.S."/>
            <person name="Rensing C."/>
        </authorList>
    </citation>
    <scope>NUCLEOTIDE SEQUENCE [LARGE SCALE GENOMIC DNA]</scope>
    <source>
        <strain evidence="2 3">BS1</strain>
    </source>
</reference>
<feature type="transmembrane region" description="Helical" evidence="1">
    <location>
        <begin position="46"/>
        <end position="66"/>
    </location>
</feature>
<dbReference type="RefSeq" id="WP_133428571.1">
    <property type="nucleotide sequence ID" value="NZ_CP037900.1"/>
</dbReference>
<keyword evidence="1" id="KW-0812">Transmembrane</keyword>
<gene>
    <name evidence="2" type="ORF">DDF84_005125</name>
</gene>
<keyword evidence="1" id="KW-0472">Membrane</keyword>
<organism evidence="2 3">
    <name type="scientific">Cupriavidus metallidurans</name>
    <dbReference type="NCBI Taxonomy" id="119219"/>
    <lineage>
        <taxon>Bacteria</taxon>
        <taxon>Pseudomonadati</taxon>
        <taxon>Pseudomonadota</taxon>
        <taxon>Betaproteobacteria</taxon>
        <taxon>Burkholderiales</taxon>
        <taxon>Burkholderiaceae</taxon>
        <taxon>Cupriavidus</taxon>
    </lineage>
</organism>
<evidence type="ECO:0000313" key="2">
    <source>
        <dbReference type="EMBL" id="QBP09186.1"/>
    </source>
</evidence>
<dbReference type="OrthoDB" id="9553532at2"/>
<evidence type="ECO:0000313" key="3">
    <source>
        <dbReference type="Proteomes" id="UP000253772"/>
    </source>
</evidence>
<protein>
    <submittedName>
        <fullName evidence="2">Uncharacterized protein</fullName>
    </submittedName>
</protein>
<proteinExistence type="predicted"/>
<dbReference type="Proteomes" id="UP000253772">
    <property type="component" value="Chromosome c1"/>
</dbReference>
<dbReference type="AlphaFoldDB" id="A0A482IMK2"/>
<sequence>MFKAVIEAGQTALRSALLINGGAAAALLAFLGNLLTKTPSANSGTLVSGVGFALLIFVCSLGSAGVASGFRYLSQFCYAHQNGDCANSWIAAGHVMNFTSVALGVASFGGFFWGGYMAYRSLIAM</sequence>
<dbReference type="EMBL" id="CP037900">
    <property type="protein sequence ID" value="QBP09186.1"/>
    <property type="molecule type" value="Genomic_DNA"/>
</dbReference>
<feature type="transmembrane region" description="Helical" evidence="1">
    <location>
        <begin position="98"/>
        <end position="119"/>
    </location>
</feature>
<feature type="transmembrane region" description="Helical" evidence="1">
    <location>
        <begin position="12"/>
        <end position="34"/>
    </location>
</feature>
<evidence type="ECO:0000256" key="1">
    <source>
        <dbReference type="SAM" id="Phobius"/>
    </source>
</evidence>
<accession>A0A482IMK2</accession>
<keyword evidence="1" id="KW-1133">Transmembrane helix</keyword>